<evidence type="ECO:0000313" key="3">
    <source>
        <dbReference type="Proteomes" id="UP001174694"/>
    </source>
</evidence>
<proteinExistence type="predicted"/>
<feature type="non-terminal residue" evidence="2">
    <location>
        <position position="282"/>
    </location>
</feature>
<name>A0AA38R1D5_9PEZI</name>
<comment type="caution">
    <text evidence="2">The sequence shown here is derived from an EMBL/GenBank/DDBJ whole genome shotgun (WGS) entry which is preliminary data.</text>
</comment>
<reference evidence="2" key="1">
    <citation type="submission" date="2022-07" db="EMBL/GenBank/DDBJ databases">
        <title>Fungi with potential for degradation of polypropylene.</title>
        <authorList>
            <person name="Gostincar C."/>
        </authorList>
    </citation>
    <scope>NUCLEOTIDE SEQUENCE</scope>
    <source>
        <strain evidence="2">EXF-13308</strain>
    </source>
</reference>
<dbReference type="EMBL" id="JANBVO010000198">
    <property type="protein sequence ID" value="KAJ9129430.1"/>
    <property type="molecule type" value="Genomic_DNA"/>
</dbReference>
<gene>
    <name evidence="2" type="ORF">NKR23_g12534</name>
</gene>
<feature type="region of interest" description="Disordered" evidence="1">
    <location>
        <begin position="100"/>
        <end position="153"/>
    </location>
</feature>
<evidence type="ECO:0000313" key="2">
    <source>
        <dbReference type="EMBL" id="KAJ9129430.1"/>
    </source>
</evidence>
<dbReference type="Proteomes" id="UP001174694">
    <property type="component" value="Unassembled WGS sequence"/>
</dbReference>
<protein>
    <submittedName>
        <fullName evidence="2">Uncharacterized protein</fullName>
    </submittedName>
</protein>
<accession>A0AA38R1D5</accession>
<evidence type="ECO:0000256" key="1">
    <source>
        <dbReference type="SAM" id="MobiDB-lite"/>
    </source>
</evidence>
<dbReference type="AlphaFoldDB" id="A0AA38R1D5"/>
<organism evidence="2 3">
    <name type="scientific">Pleurostoma richardsiae</name>
    <dbReference type="NCBI Taxonomy" id="41990"/>
    <lineage>
        <taxon>Eukaryota</taxon>
        <taxon>Fungi</taxon>
        <taxon>Dikarya</taxon>
        <taxon>Ascomycota</taxon>
        <taxon>Pezizomycotina</taxon>
        <taxon>Sordariomycetes</taxon>
        <taxon>Sordariomycetidae</taxon>
        <taxon>Calosphaeriales</taxon>
        <taxon>Pleurostomataceae</taxon>
        <taxon>Pleurostoma</taxon>
    </lineage>
</organism>
<keyword evidence="3" id="KW-1185">Reference proteome</keyword>
<sequence>MPFYDLATRAQVLALKCVGATNPTIQEQTGVPSRTINRIFDRAIDRGFDPMTQPCVILNRHVEDAPRWRRMTSTSSSRLSTASSESLAIHITRDAATPLSWETSSAADDTGATRSHGAPQRSGSASEEPEAQDYPSPCGSQEDMPSSSAAPSSPRFAATRCLQAQNLMFPIFGDTIDLKKLVVIVQAGDSLMRHDAVDFLRNRLPTWDGVWSQSCLPRPDRGDSLTAKFAKISRCITLLERRSHIDDIRLRLHRIFQYQLHLRCKKEVDSSGGKNSPGQRSA</sequence>